<evidence type="ECO:0000256" key="1">
    <source>
        <dbReference type="SAM" id="MobiDB-lite"/>
    </source>
</evidence>
<dbReference type="AlphaFoldDB" id="A0A8E0VLS5"/>
<reference evidence="2" key="1">
    <citation type="submission" date="2019-05" db="EMBL/GenBank/DDBJ databases">
        <title>Annotation for the trematode Fasciolopsis buski.</title>
        <authorList>
            <person name="Choi Y.-J."/>
        </authorList>
    </citation>
    <scope>NUCLEOTIDE SEQUENCE</scope>
    <source>
        <strain evidence="2">HT</strain>
        <tissue evidence="2">Whole worm</tissue>
    </source>
</reference>
<proteinExistence type="predicted"/>
<keyword evidence="3" id="KW-1185">Reference proteome</keyword>
<feature type="compositionally biased region" description="Polar residues" evidence="1">
    <location>
        <begin position="269"/>
        <end position="285"/>
    </location>
</feature>
<feature type="compositionally biased region" description="Basic and acidic residues" evidence="1">
    <location>
        <begin position="203"/>
        <end position="214"/>
    </location>
</feature>
<evidence type="ECO:0008006" key="4">
    <source>
        <dbReference type="Google" id="ProtNLM"/>
    </source>
</evidence>
<accession>A0A8E0VLS5</accession>
<sequence length="336" mass="37960">MPTFKLIVPSSKLESGVEISRWNPRLPDDQITYELLCARLRDLIATPTSGYIITWTDGTNTFNIDSDEDLQAAIRYFGQEEAVAAQCVRLDAKPKDELDLYTALEMLTSKMASAPPPPPSQETVLTYSEPSEPECELPVEQTNKAEMLESAESTVPEENHKPVETLSFEEFERIRVQRIMLRLCVANQASISIEPQKTTGRSIQDDRKLVCDRRDHRRTLVKKQSEVNTETKSDHTSPPPRSPRPPPPPNSADRSRTSDEASATGKDVPNNTDSVQITESQLTNRSSEKLTSDNINKLCRNLYMMGFRFDEKTLRHVIKTHRGNVNKIIDDLSQMS</sequence>
<organism evidence="2 3">
    <name type="scientific">Fasciolopsis buskii</name>
    <dbReference type="NCBI Taxonomy" id="27845"/>
    <lineage>
        <taxon>Eukaryota</taxon>
        <taxon>Metazoa</taxon>
        <taxon>Spiralia</taxon>
        <taxon>Lophotrochozoa</taxon>
        <taxon>Platyhelminthes</taxon>
        <taxon>Trematoda</taxon>
        <taxon>Digenea</taxon>
        <taxon>Plagiorchiida</taxon>
        <taxon>Echinostomata</taxon>
        <taxon>Echinostomatoidea</taxon>
        <taxon>Fasciolidae</taxon>
        <taxon>Fasciolopsis</taxon>
    </lineage>
</organism>
<evidence type="ECO:0000313" key="2">
    <source>
        <dbReference type="EMBL" id="KAA0200707.1"/>
    </source>
</evidence>
<evidence type="ECO:0000313" key="3">
    <source>
        <dbReference type="Proteomes" id="UP000728185"/>
    </source>
</evidence>
<protein>
    <recommendedName>
        <fullName evidence="4">PB1 domain-containing protein</fullName>
    </recommendedName>
</protein>
<gene>
    <name evidence="2" type="ORF">FBUS_08727</name>
</gene>
<feature type="region of interest" description="Disordered" evidence="1">
    <location>
        <begin position="111"/>
        <end position="132"/>
    </location>
</feature>
<dbReference type="Proteomes" id="UP000728185">
    <property type="component" value="Unassembled WGS sequence"/>
</dbReference>
<dbReference type="EMBL" id="LUCM01000346">
    <property type="protein sequence ID" value="KAA0200707.1"/>
    <property type="molecule type" value="Genomic_DNA"/>
</dbReference>
<feature type="compositionally biased region" description="Pro residues" evidence="1">
    <location>
        <begin position="237"/>
        <end position="250"/>
    </location>
</feature>
<feature type="region of interest" description="Disordered" evidence="1">
    <location>
        <begin position="197"/>
        <end position="290"/>
    </location>
</feature>
<dbReference type="OrthoDB" id="6237286at2759"/>
<name>A0A8E0VLS5_9TREM</name>
<comment type="caution">
    <text evidence="2">The sequence shown here is derived from an EMBL/GenBank/DDBJ whole genome shotgun (WGS) entry which is preliminary data.</text>
</comment>
<feature type="compositionally biased region" description="Basic and acidic residues" evidence="1">
    <location>
        <begin position="223"/>
        <end position="235"/>
    </location>
</feature>